<dbReference type="GO" id="GO:0016020">
    <property type="term" value="C:membrane"/>
    <property type="evidence" value="ECO:0007669"/>
    <property type="project" value="UniProtKB-SubCell"/>
</dbReference>
<dbReference type="EMBL" id="JANBPK010001041">
    <property type="protein sequence ID" value="KAJ2926966.1"/>
    <property type="molecule type" value="Genomic_DNA"/>
</dbReference>
<dbReference type="GO" id="GO:0022857">
    <property type="term" value="F:transmembrane transporter activity"/>
    <property type="evidence" value="ECO:0007669"/>
    <property type="project" value="InterPro"/>
</dbReference>
<organism evidence="7 8">
    <name type="scientific">Candolleomyces eurysporus</name>
    <dbReference type="NCBI Taxonomy" id="2828524"/>
    <lineage>
        <taxon>Eukaryota</taxon>
        <taxon>Fungi</taxon>
        <taxon>Dikarya</taxon>
        <taxon>Basidiomycota</taxon>
        <taxon>Agaricomycotina</taxon>
        <taxon>Agaricomycetes</taxon>
        <taxon>Agaricomycetidae</taxon>
        <taxon>Agaricales</taxon>
        <taxon>Agaricineae</taxon>
        <taxon>Psathyrellaceae</taxon>
        <taxon>Candolleomyces</taxon>
    </lineage>
</organism>
<evidence type="ECO:0000256" key="2">
    <source>
        <dbReference type="ARBA" id="ARBA00022448"/>
    </source>
</evidence>
<dbReference type="AlphaFoldDB" id="A0A9W8J0W3"/>
<name>A0A9W8J0W3_9AGAR</name>
<feature type="transmembrane region" description="Helical" evidence="6">
    <location>
        <begin position="368"/>
        <end position="396"/>
    </location>
</feature>
<evidence type="ECO:0000256" key="5">
    <source>
        <dbReference type="ARBA" id="ARBA00023136"/>
    </source>
</evidence>
<keyword evidence="5 6" id="KW-0472">Membrane</keyword>
<dbReference type="Pfam" id="PF07690">
    <property type="entry name" value="MFS_1"/>
    <property type="match status" value="1"/>
</dbReference>
<feature type="non-terminal residue" evidence="7">
    <location>
        <position position="1"/>
    </location>
</feature>
<feature type="transmembrane region" description="Helical" evidence="6">
    <location>
        <begin position="129"/>
        <end position="148"/>
    </location>
</feature>
<dbReference type="Proteomes" id="UP001140091">
    <property type="component" value="Unassembled WGS sequence"/>
</dbReference>
<protein>
    <recommendedName>
        <fullName evidence="9">Allantoate permease</fullName>
    </recommendedName>
</protein>
<feature type="transmembrane region" description="Helical" evidence="6">
    <location>
        <begin position="265"/>
        <end position="284"/>
    </location>
</feature>
<feature type="transmembrane region" description="Helical" evidence="6">
    <location>
        <begin position="231"/>
        <end position="253"/>
    </location>
</feature>
<evidence type="ECO:0008006" key="9">
    <source>
        <dbReference type="Google" id="ProtNLM"/>
    </source>
</evidence>
<sequence>MPVLFITYFLQFMDKQILSLSSVFGIVQATHLQGEEYSVIGSVAPIAQMALQPLSAYFLVKFKLSIYIPVLVMCWGSTLACMAAARNFPGLLVSRFFLGGFETSTQAAFILVGQMWYKRHEQGLRLTIWYSNVGWVNIIGSLIMYGFGHITNGAIHSYQIAFVVLGLLTLLWGIASFFVFPDNPVQSKFLTRDEKVIAVERIRANQQGVETKIFKWKQVLETLLDLKSWCWMSLLLLHAIPAGAINIFGPLIVRGFGYDGYDVMLFLIPYGALQVICMVGSYWLSTKVQYKSPLVVVFLIPCIVGMTILYITGRAEADQPALLVAYYLLSASSAVAPAMLGWQAINTAGHTKKASIGPLLFEPKDGPFYHSGILACIICYSGAAALAVFTTAYLYYLNKKNEARRVEAGKAAKIVDYSMTTSEVKDTTPGVADKEEPQPVIGRRAFEDLTDLQNDEFIYVL</sequence>
<dbReference type="Gene3D" id="1.20.1250.20">
    <property type="entry name" value="MFS general substrate transporter like domains"/>
    <property type="match status" value="1"/>
</dbReference>
<dbReference type="PANTHER" id="PTHR43791">
    <property type="entry name" value="PERMEASE-RELATED"/>
    <property type="match status" value="1"/>
</dbReference>
<keyword evidence="2" id="KW-0813">Transport</keyword>
<evidence type="ECO:0000256" key="3">
    <source>
        <dbReference type="ARBA" id="ARBA00022692"/>
    </source>
</evidence>
<feature type="transmembrane region" description="Helical" evidence="6">
    <location>
        <begin position="160"/>
        <end position="180"/>
    </location>
</feature>
<reference evidence="7" key="1">
    <citation type="submission" date="2022-06" db="EMBL/GenBank/DDBJ databases">
        <title>Genome Sequence of Candolleomyces eurysporus.</title>
        <authorList>
            <person name="Buettner E."/>
        </authorList>
    </citation>
    <scope>NUCLEOTIDE SEQUENCE</scope>
    <source>
        <strain evidence="7">VTCC 930004</strain>
    </source>
</reference>
<keyword evidence="8" id="KW-1185">Reference proteome</keyword>
<dbReference type="OrthoDB" id="6730379at2759"/>
<proteinExistence type="predicted"/>
<evidence type="ECO:0000256" key="1">
    <source>
        <dbReference type="ARBA" id="ARBA00004141"/>
    </source>
</evidence>
<feature type="transmembrane region" description="Helical" evidence="6">
    <location>
        <begin position="290"/>
        <end position="311"/>
    </location>
</feature>
<feature type="transmembrane region" description="Helical" evidence="6">
    <location>
        <begin position="96"/>
        <end position="117"/>
    </location>
</feature>
<dbReference type="InterPro" id="IPR011701">
    <property type="entry name" value="MFS"/>
</dbReference>
<evidence type="ECO:0000256" key="4">
    <source>
        <dbReference type="ARBA" id="ARBA00022989"/>
    </source>
</evidence>
<evidence type="ECO:0000313" key="8">
    <source>
        <dbReference type="Proteomes" id="UP001140091"/>
    </source>
</evidence>
<dbReference type="PANTHER" id="PTHR43791:SF59">
    <property type="entry name" value="TRANSPORTER, PUTATIVE (AFU_ORTHOLOGUE AFUA_1G06550)-RELATED"/>
    <property type="match status" value="1"/>
</dbReference>
<evidence type="ECO:0000256" key="6">
    <source>
        <dbReference type="SAM" id="Phobius"/>
    </source>
</evidence>
<keyword evidence="4 6" id="KW-1133">Transmembrane helix</keyword>
<dbReference type="InterPro" id="IPR036259">
    <property type="entry name" value="MFS_trans_sf"/>
</dbReference>
<feature type="transmembrane region" description="Helical" evidence="6">
    <location>
        <begin position="66"/>
        <end position="84"/>
    </location>
</feature>
<dbReference type="SUPFAM" id="SSF103473">
    <property type="entry name" value="MFS general substrate transporter"/>
    <property type="match status" value="1"/>
</dbReference>
<evidence type="ECO:0000313" key="7">
    <source>
        <dbReference type="EMBL" id="KAJ2926966.1"/>
    </source>
</evidence>
<accession>A0A9W8J0W3</accession>
<keyword evidence="3 6" id="KW-0812">Transmembrane</keyword>
<comment type="caution">
    <text evidence="7">The sequence shown here is derived from an EMBL/GenBank/DDBJ whole genome shotgun (WGS) entry which is preliminary data.</text>
</comment>
<comment type="subcellular location">
    <subcellularLocation>
        <location evidence="1">Membrane</location>
        <topology evidence="1">Multi-pass membrane protein</topology>
    </subcellularLocation>
</comment>
<gene>
    <name evidence="7" type="ORF">H1R20_g10133</name>
</gene>